<feature type="domain" description="Peptidase S8/S53" evidence="1">
    <location>
        <begin position="18"/>
        <end position="74"/>
    </location>
</feature>
<proteinExistence type="predicted"/>
<dbReference type="RefSeq" id="WP_330164337.1">
    <property type="nucleotide sequence ID" value="NZ_WNIB01000523.1"/>
</dbReference>
<sequence>YGGGNGDFINVCEPLGLARVAGTSFAAPFIARKMAYLIHIMGLSREEAKALLIDSAIPWNDKKTFADISLLGYGVVPIKIEDILSTPDDEIKFIVSDVSRAYETYNYDFPVPIS</sequence>
<dbReference type="InterPro" id="IPR000209">
    <property type="entry name" value="Peptidase_S8/S53_dom"/>
</dbReference>
<keyword evidence="2" id="KW-0645">Protease</keyword>
<reference evidence="2 3" key="1">
    <citation type="submission" date="2019-11" db="EMBL/GenBank/DDBJ databases">
        <title>Growth characteristics of pneumococcus vary with the chemical composition of the capsule and with environmental conditions.</title>
        <authorList>
            <person name="Tothpal A."/>
            <person name="Desobry K."/>
            <person name="Joshi S."/>
            <person name="Wyllie A.L."/>
            <person name="Weinberger D.M."/>
        </authorList>
    </citation>
    <scope>NUCLEOTIDE SEQUENCE [LARGE SCALE GENOMIC DNA]</scope>
    <source>
        <strain evidence="3">pnumococcus15C</strain>
    </source>
</reference>
<dbReference type="GO" id="GO:0004252">
    <property type="term" value="F:serine-type endopeptidase activity"/>
    <property type="evidence" value="ECO:0007669"/>
    <property type="project" value="InterPro"/>
</dbReference>
<dbReference type="EMBL" id="WNIB01000523">
    <property type="protein sequence ID" value="MTV91425.1"/>
    <property type="molecule type" value="Genomic_DNA"/>
</dbReference>
<organism evidence="2 3">
    <name type="scientific">Streptococcus pneumoniae</name>
    <dbReference type="NCBI Taxonomy" id="1313"/>
    <lineage>
        <taxon>Bacteria</taxon>
        <taxon>Bacillati</taxon>
        <taxon>Bacillota</taxon>
        <taxon>Bacilli</taxon>
        <taxon>Lactobacillales</taxon>
        <taxon>Streptococcaceae</taxon>
        <taxon>Streptococcus</taxon>
    </lineage>
</organism>
<dbReference type="Gene3D" id="3.40.50.200">
    <property type="entry name" value="Peptidase S8/S53 domain"/>
    <property type="match status" value="1"/>
</dbReference>
<dbReference type="GO" id="GO:0006508">
    <property type="term" value="P:proteolysis"/>
    <property type="evidence" value="ECO:0007669"/>
    <property type="project" value="UniProtKB-KW"/>
</dbReference>
<gene>
    <name evidence="2" type="ORF">GM544_13505</name>
</gene>
<evidence type="ECO:0000259" key="1">
    <source>
        <dbReference type="Pfam" id="PF00082"/>
    </source>
</evidence>
<dbReference type="InterPro" id="IPR036852">
    <property type="entry name" value="Peptidase_S8/S53_dom_sf"/>
</dbReference>
<dbReference type="Pfam" id="PF00082">
    <property type="entry name" value="Peptidase_S8"/>
    <property type="match status" value="1"/>
</dbReference>
<dbReference type="Proteomes" id="UP000476212">
    <property type="component" value="Unassembled WGS sequence"/>
</dbReference>
<comment type="caution">
    <text evidence="2">The sequence shown here is derived from an EMBL/GenBank/DDBJ whole genome shotgun (WGS) entry which is preliminary data.</text>
</comment>
<dbReference type="AlphaFoldDB" id="A0A6G2DNV2"/>
<keyword evidence="2" id="KW-0378">Hydrolase</keyword>
<protein>
    <submittedName>
        <fullName evidence="2">Serine protease</fullName>
    </submittedName>
</protein>
<feature type="non-terminal residue" evidence="2">
    <location>
        <position position="114"/>
    </location>
</feature>
<feature type="non-terminal residue" evidence="2">
    <location>
        <position position="1"/>
    </location>
</feature>
<name>A0A6G2DNV2_STREE</name>
<evidence type="ECO:0000313" key="3">
    <source>
        <dbReference type="Proteomes" id="UP000476212"/>
    </source>
</evidence>
<accession>A0A6G2DNV2</accession>
<dbReference type="SUPFAM" id="SSF52743">
    <property type="entry name" value="Subtilisin-like"/>
    <property type="match status" value="1"/>
</dbReference>
<evidence type="ECO:0000313" key="2">
    <source>
        <dbReference type="EMBL" id="MTV91425.1"/>
    </source>
</evidence>